<gene>
    <name evidence="2" type="ORF">GCM10008985_10490</name>
    <name evidence="3" type="ORF">MUK72_14025</name>
</gene>
<organism evidence="2 5">
    <name type="scientific">Halococcus dombrowskii</name>
    <dbReference type="NCBI Taxonomy" id="179637"/>
    <lineage>
        <taxon>Archaea</taxon>
        <taxon>Methanobacteriati</taxon>
        <taxon>Methanobacteriota</taxon>
        <taxon>Stenosarchaea group</taxon>
        <taxon>Halobacteria</taxon>
        <taxon>Halobacteriales</taxon>
        <taxon>Halococcaceae</taxon>
        <taxon>Halococcus</taxon>
    </lineage>
</organism>
<evidence type="ECO:0000313" key="3">
    <source>
        <dbReference type="EMBL" id="UOO95073.1"/>
    </source>
</evidence>
<protein>
    <submittedName>
        <fullName evidence="3">TAXI family TRAP transporter solute-binding subunit</fullName>
    </submittedName>
</protein>
<dbReference type="AlphaFoldDB" id="A0AAV3SDV7"/>
<feature type="region of interest" description="Disordered" evidence="1">
    <location>
        <begin position="363"/>
        <end position="402"/>
    </location>
</feature>
<keyword evidence="4" id="KW-1185">Reference proteome</keyword>
<dbReference type="KEGG" id="hdo:MUK72_14025"/>
<name>A0AAV3SDV7_HALDO</name>
<proteinExistence type="predicted"/>
<dbReference type="Proteomes" id="UP001500962">
    <property type="component" value="Unassembled WGS sequence"/>
</dbReference>
<dbReference type="PANTHER" id="PTHR42941:SF1">
    <property type="entry name" value="SLL1037 PROTEIN"/>
    <property type="match status" value="1"/>
</dbReference>
<dbReference type="RefSeq" id="WP_244702266.1">
    <property type="nucleotide sequence ID" value="NZ_BAAADN010000018.1"/>
</dbReference>
<reference evidence="2" key="3">
    <citation type="submission" date="2023-12" db="EMBL/GenBank/DDBJ databases">
        <authorList>
            <person name="Sun Q."/>
            <person name="Inoue M."/>
        </authorList>
    </citation>
    <scope>NUCLEOTIDE SEQUENCE</scope>
    <source>
        <strain evidence="2">JCM 12289</strain>
    </source>
</reference>
<feature type="compositionally biased region" description="Gly residues" evidence="1">
    <location>
        <begin position="363"/>
        <end position="379"/>
    </location>
</feature>
<evidence type="ECO:0000256" key="1">
    <source>
        <dbReference type="SAM" id="MobiDB-lite"/>
    </source>
</evidence>
<dbReference type="EMBL" id="BAAADN010000018">
    <property type="protein sequence ID" value="GAA0456399.1"/>
    <property type="molecule type" value="Genomic_DNA"/>
</dbReference>
<evidence type="ECO:0000313" key="2">
    <source>
        <dbReference type="EMBL" id="GAA0456399.1"/>
    </source>
</evidence>
<dbReference type="Proteomes" id="UP000830542">
    <property type="component" value="Chromosome"/>
</dbReference>
<dbReference type="EMBL" id="CP095005">
    <property type="protein sequence ID" value="UOO95073.1"/>
    <property type="molecule type" value="Genomic_DNA"/>
</dbReference>
<feature type="region of interest" description="Disordered" evidence="1">
    <location>
        <begin position="51"/>
        <end position="73"/>
    </location>
</feature>
<dbReference type="NCBIfam" id="TIGR02122">
    <property type="entry name" value="TRAP_TAXI"/>
    <property type="match status" value="1"/>
</dbReference>
<accession>A0AAV3SDV7</accession>
<sequence length="402" mass="39533">MAKNDSSGDLKGDTTGSSRRTFLRTAGALGVVGATGLAGCAGGGGDNGSGGNGTSGGSGGGNGSGGNGSGGGGGGSNNLVWDAGGTGGTYYPLSNEIKQVVQSNTDFSLQVRSTGASVENVGSLADGSADFALIQNDIASFAKNGTGIDAFQDNAIKNLRGVATLYPETITVVTPGSSDVEKIADLSGKTINTGDLGSGTQVDAKTILEAVGVSDFTEQNTDFSQAAEQIQNGDIDASFVVGGWPVGAISELAETSSIGIVAIDGDERKQVKQAADFFANDEIPGGTYQGVSDAKPTVAVQAMIATTTQVPEETVQNVTAAIFDNVSDLTIKTDSISADSAQDGMSIDLHPGAAAYFDSAGGGSGTASGGTTMGGGTTMDGGTDDGMGTEAGTAMGNDTTSS</sequence>
<reference evidence="3" key="2">
    <citation type="submission" date="2022-04" db="EMBL/GenBank/DDBJ databases">
        <title>Sequencing and genomic assembly of Halococcus dombrowskii.</title>
        <authorList>
            <person name="Lim S.W."/>
            <person name="MacLea K.S."/>
        </authorList>
    </citation>
    <scope>NUCLEOTIDE SEQUENCE</scope>
    <source>
        <strain evidence="3">H4</strain>
    </source>
</reference>
<dbReference type="Gene3D" id="3.40.190.10">
    <property type="entry name" value="Periplasmic binding protein-like II"/>
    <property type="match status" value="2"/>
</dbReference>
<evidence type="ECO:0000313" key="5">
    <source>
        <dbReference type="Proteomes" id="UP001500962"/>
    </source>
</evidence>
<dbReference type="GeneID" id="71762987"/>
<dbReference type="Pfam" id="PF16868">
    <property type="entry name" value="NMT1_3"/>
    <property type="match status" value="1"/>
</dbReference>
<dbReference type="PANTHER" id="PTHR42941">
    <property type="entry name" value="SLL1037 PROTEIN"/>
    <property type="match status" value="1"/>
</dbReference>
<dbReference type="SUPFAM" id="SSF53850">
    <property type="entry name" value="Periplasmic binding protein-like II"/>
    <property type="match status" value="1"/>
</dbReference>
<dbReference type="InterPro" id="IPR006311">
    <property type="entry name" value="TAT_signal"/>
</dbReference>
<evidence type="ECO:0000313" key="4">
    <source>
        <dbReference type="Proteomes" id="UP000830542"/>
    </source>
</evidence>
<dbReference type="InterPro" id="IPR011852">
    <property type="entry name" value="TRAP_TAXI"/>
</dbReference>
<reference evidence="2" key="1">
    <citation type="journal article" date="2014" name="Int. J. Syst. Evol. Microbiol.">
        <title>Complete genome sequence of Corynebacterium casei LMG S-19264T (=DSM 44701T), isolated from a smear-ripened cheese.</title>
        <authorList>
            <consortium name="US DOE Joint Genome Institute (JGI-PGF)"/>
            <person name="Walter F."/>
            <person name="Albersmeier A."/>
            <person name="Kalinowski J."/>
            <person name="Ruckert C."/>
        </authorList>
    </citation>
    <scope>NUCLEOTIDE SEQUENCE</scope>
    <source>
        <strain evidence="2">JCM 12289</strain>
    </source>
</reference>
<dbReference type="PROSITE" id="PS51318">
    <property type="entry name" value="TAT"/>
    <property type="match status" value="1"/>
</dbReference>